<dbReference type="SUPFAM" id="SSF51011">
    <property type="entry name" value="Glycosyl hydrolase domain"/>
    <property type="match status" value="1"/>
</dbReference>
<reference evidence="10 11" key="1">
    <citation type="submission" date="2016-10" db="EMBL/GenBank/DDBJ databases">
        <authorList>
            <person name="de Groot N.N."/>
        </authorList>
    </citation>
    <scope>NUCLEOTIDE SEQUENCE [LARGE SCALE GENOMIC DNA]</scope>
    <source>
        <strain evidence="10 11">DSM 28286</strain>
    </source>
</reference>
<dbReference type="OrthoDB" id="9758333at2"/>
<evidence type="ECO:0000256" key="3">
    <source>
        <dbReference type="ARBA" id="ARBA00011165"/>
    </source>
</evidence>
<dbReference type="Proteomes" id="UP000199031">
    <property type="component" value="Unassembled WGS sequence"/>
</dbReference>
<dbReference type="Pfam" id="PF06964">
    <property type="entry name" value="Alpha-L-AF_C"/>
    <property type="match status" value="1"/>
</dbReference>
<comment type="catalytic activity">
    <reaction evidence="1">
        <text>Hydrolysis of terminal non-reducing alpha-L-arabinofuranoside residues in alpha-L-arabinosides.</text>
        <dbReference type="EC" id="3.2.1.55"/>
    </reaction>
</comment>
<dbReference type="SMART" id="SM00813">
    <property type="entry name" value="Alpha-L-AF_C"/>
    <property type="match status" value="1"/>
</dbReference>
<feature type="chain" id="PRO_5011699565" description="non-reducing end alpha-L-arabinofuranosidase" evidence="8">
    <location>
        <begin position="21"/>
        <end position="513"/>
    </location>
</feature>
<organism evidence="10 11">
    <name type="scientific">Parafilimonas terrae</name>
    <dbReference type="NCBI Taxonomy" id="1465490"/>
    <lineage>
        <taxon>Bacteria</taxon>
        <taxon>Pseudomonadati</taxon>
        <taxon>Bacteroidota</taxon>
        <taxon>Chitinophagia</taxon>
        <taxon>Chitinophagales</taxon>
        <taxon>Chitinophagaceae</taxon>
        <taxon>Parafilimonas</taxon>
    </lineage>
</organism>
<feature type="signal peptide" evidence="8">
    <location>
        <begin position="1"/>
        <end position="20"/>
    </location>
</feature>
<evidence type="ECO:0000256" key="7">
    <source>
        <dbReference type="ARBA" id="ARBA00023295"/>
    </source>
</evidence>
<feature type="domain" description="Alpha-L-arabinofuranosidase C-terminal" evidence="9">
    <location>
        <begin position="328"/>
        <end position="503"/>
    </location>
</feature>
<dbReference type="GO" id="GO:0000272">
    <property type="term" value="P:polysaccharide catabolic process"/>
    <property type="evidence" value="ECO:0007669"/>
    <property type="project" value="TreeGrafter"/>
</dbReference>
<gene>
    <name evidence="10" type="ORF">SAMN05444277_10169</name>
</gene>
<proteinExistence type="inferred from homology"/>
<dbReference type="RefSeq" id="WP_090653429.1">
    <property type="nucleotide sequence ID" value="NZ_FOXQ01000001.1"/>
</dbReference>
<accession>A0A1I5R545</accession>
<evidence type="ECO:0000313" key="10">
    <source>
        <dbReference type="EMBL" id="SFP53421.1"/>
    </source>
</evidence>
<dbReference type="InterPro" id="IPR010720">
    <property type="entry name" value="Alpha-L-AF_C"/>
</dbReference>
<keyword evidence="6" id="KW-0119">Carbohydrate metabolism</keyword>
<dbReference type="Gene3D" id="2.60.40.1180">
    <property type="entry name" value="Golgi alpha-mannosidase II"/>
    <property type="match status" value="1"/>
</dbReference>
<protein>
    <recommendedName>
        <fullName evidence="4">non-reducing end alpha-L-arabinofuranosidase</fullName>
        <ecNumber evidence="4">3.2.1.55</ecNumber>
    </recommendedName>
</protein>
<evidence type="ECO:0000313" key="11">
    <source>
        <dbReference type="Proteomes" id="UP000199031"/>
    </source>
</evidence>
<keyword evidence="7" id="KW-0326">Glycosidase</keyword>
<evidence type="ECO:0000259" key="9">
    <source>
        <dbReference type="SMART" id="SM00813"/>
    </source>
</evidence>
<evidence type="ECO:0000256" key="2">
    <source>
        <dbReference type="ARBA" id="ARBA00007186"/>
    </source>
</evidence>
<keyword evidence="11" id="KW-1185">Reference proteome</keyword>
<evidence type="ECO:0000256" key="4">
    <source>
        <dbReference type="ARBA" id="ARBA00012670"/>
    </source>
</evidence>
<dbReference type="Pfam" id="PF22848">
    <property type="entry name" value="ASD1_dom"/>
    <property type="match status" value="1"/>
</dbReference>
<sequence length="513" mass="56864">MKKNILILLLALLLGSTAFAQNATIKIDIDRTIGEIDPNIYGVFMEPIHFNGARMGLPDSVDFNTLYGTLYDPASSKANEDGFIKDYIDAMKELKITNMRWPGGNFLMGYDWKDGIGSKDQRPTRINLAWGGKDNNHVGTDEWMKLNKSIGSENVVAVNLGLGSILDAAYWVEYCNYKGGTYYSDLRAKNGHAAPYNVKIWDLGNEVDGLPWELGHKNADDYVETAREAAKAMKAVDPSIKLVGSGSSYYEPTGKWIDWNRKVLNGIGDKIDYLSIHRYWEGGSPDNYYAYMGDGAMDFDEKIKIVAGQIATASVQNDFKHPIHLSVDEWGAFARNFMAVLPIAQCLNSFIRHADVVKMANFTMLTSLLSNDPKNGTFKSPVFYTFKAFSNNCIGTSVDTYVSCDTFGTAQYRGIPYLDVTAVYSKETNKIVVNVINRHQDKAITADVISASGNFSGKAEASIVNSDDLKAPFDFASQAQYIPVTKEAKFSGNKLTYTFPPHSFTQIKASLAR</sequence>
<evidence type="ECO:0000256" key="8">
    <source>
        <dbReference type="SAM" id="SignalP"/>
    </source>
</evidence>
<dbReference type="GO" id="GO:0046556">
    <property type="term" value="F:alpha-L-arabinofuranosidase activity"/>
    <property type="evidence" value="ECO:0007669"/>
    <property type="project" value="UniProtKB-EC"/>
</dbReference>
<dbReference type="PANTHER" id="PTHR43576:SF3">
    <property type="entry name" value="ALPHA-L-ARABINOFURANOSIDASE C"/>
    <property type="match status" value="1"/>
</dbReference>
<dbReference type="AlphaFoldDB" id="A0A1I5R545"/>
<dbReference type="STRING" id="1465490.SAMN05444277_10169"/>
<dbReference type="GO" id="GO:0046373">
    <property type="term" value="P:L-arabinose metabolic process"/>
    <property type="evidence" value="ECO:0007669"/>
    <property type="project" value="InterPro"/>
</dbReference>
<dbReference type="SUPFAM" id="SSF51445">
    <property type="entry name" value="(Trans)glycosidases"/>
    <property type="match status" value="1"/>
</dbReference>
<evidence type="ECO:0000256" key="1">
    <source>
        <dbReference type="ARBA" id="ARBA00001462"/>
    </source>
</evidence>
<evidence type="ECO:0000256" key="6">
    <source>
        <dbReference type="ARBA" id="ARBA00023277"/>
    </source>
</evidence>
<name>A0A1I5R545_9BACT</name>
<keyword evidence="5" id="KW-0378">Hydrolase</keyword>
<comment type="similarity">
    <text evidence="2">Belongs to the glycosyl hydrolase 51 family.</text>
</comment>
<dbReference type="InterPro" id="IPR017853">
    <property type="entry name" value="GH"/>
</dbReference>
<dbReference type="Gene3D" id="3.20.20.80">
    <property type="entry name" value="Glycosidases"/>
    <property type="match status" value="1"/>
</dbReference>
<dbReference type="InterPro" id="IPR013780">
    <property type="entry name" value="Glyco_hydro_b"/>
</dbReference>
<comment type="subunit">
    <text evidence="3">Homohexamer; trimer of dimers.</text>
</comment>
<keyword evidence="8" id="KW-0732">Signal</keyword>
<dbReference type="EMBL" id="FOXQ01000001">
    <property type="protein sequence ID" value="SFP53421.1"/>
    <property type="molecule type" value="Genomic_DNA"/>
</dbReference>
<evidence type="ECO:0000256" key="5">
    <source>
        <dbReference type="ARBA" id="ARBA00022801"/>
    </source>
</evidence>
<dbReference type="PANTHER" id="PTHR43576">
    <property type="entry name" value="ALPHA-L-ARABINOFURANOSIDASE C-RELATED"/>
    <property type="match status" value="1"/>
</dbReference>
<dbReference type="InterPro" id="IPR055235">
    <property type="entry name" value="ASD1_cat"/>
</dbReference>
<dbReference type="EC" id="3.2.1.55" evidence="4"/>